<evidence type="ECO:0000313" key="23">
    <source>
        <dbReference type="Proteomes" id="UP000282731"/>
    </source>
</evidence>
<evidence type="ECO:0000313" key="7">
    <source>
        <dbReference type="EMBL" id="PCC19529.1"/>
    </source>
</evidence>
<gene>
    <name evidence="10" type="ORF">BAUR9175_00924</name>
    <name evidence="13" type="ORF">BAUR920_01882</name>
    <name evidence="11" type="ORF">BAURA63_00928</name>
    <name evidence="12" type="ORF">BAURA86_01287</name>
    <name evidence="4" type="ORF">BLSMQ_1463</name>
    <name evidence="9" type="ORF">CIK64_08620</name>
    <name evidence="8" type="ORF">CIK65_02345</name>
    <name evidence="7" type="ORF">CIK79_15290</name>
    <name evidence="5" type="ORF">CXR23_07950</name>
    <name evidence="6" type="ORF">CXR27_07505</name>
    <name evidence="14" type="ORF">EB834_06630</name>
</gene>
<dbReference type="PATRIC" id="fig|1703.10.peg.1501"/>
<name>A0A1D7W2C5_BREAU</name>
<dbReference type="EMBL" id="CP025334">
    <property type="protein sequence ID" value="AZT96867.1"/>
    <property type="molecule type" value="Genomic_DNA"/>
</dbReference>
<dbReference type="EMBL" id="FXZG01000010">
    <property type="protein sequence ID" value="SMX84059.1"/>
    <property type="molecule type" value="Genomic_DNA"/>
</dbReference>
<dbReference type="InterPro" id="IPR050268">
    <property type="entry name" value="NADH-dep_flavin_reductase"/>
</dbReference>
<evidence type="ECO:0000313" key="6">
    <source>
        <dbReference type="EMBL" id="AZT96867.1"/>
    </source>
</evidence>
<dbReference type="Proteomes" id="UP000218377">
    <property type="component" value="Unassembled WGS sequence"/>
</dbReference>
<dbReference type="GO" id="GO:0010181">
    <property type="term" value="F:FMN binding"/>
    <property type="evidence" value="ECO:0007669"/>
    <property type="project" value="InterPro"/>
</dbReference>
<reference evidence="23 24" key="6">
    <citation type="submission" date="2017-12" db="EMBL/GenBank/DDBJ databases">
        <authorList>
            <person name="Levesque S."/>
        </authorList>
    </citation>
    <scope>NUCLEOTIDE SEQUENCE [LARGE SCALE GENOMIC DNA]</scope>
    <source>
        <strain evidence="5 24">SMQ-1417</strain>
        <strain evidence="6 23">SMQ-1420</strain>
    </source>
</reference>
<dbReference type="InterPro" id="IPR002563">
    <property type="entry name" value="Flavin_Rdtase-like_dom"/>
</dbReference>
<accession>A0A2H1J4U0</accession>
<evidence type="ECO:0000313" key="15">
    <source>
        <dbReference type="Proteomes" id="UP000094793"/>
    </source>
</evidence>
<dbReference type="EMBL" id="NRGX01000001">
    <property type="protein sequence ID" value="PCC19529.1"/>
    <property type="molecule type" value="Genomic_DNA"/>
</dbReference>
<dbReference type="KEGG" id="blin:BLSMQ_1463"/>
<dbReference type="RefSeq" id="WP_009883052.1">
    <property type="nucleotide sequence ID" value="NZ_AAGP01000012.1"/>
</dbReference>
<reference evidence="19 22" key="5">
    <citation type="submission" date="2017-03" db="EMBL/GenBank/DDBJ databases">
        <authorList>
            <person name="Monnet C."/>
        </authorList>
    </citation>
    <scope>NUCLEOTIDE SEQUENCE [LARGE SCALE GENOMIC DNA]</scope>
    <source>
        <strain evidence="22">ATCC 9175</strain>
        <strain evidence="19">CNRZ 920</strain>
    </source>
</reference>
<evidence type="ECO:0000313" key="18">
    <source>
        <dbReference type="Proteomes" id="UP000218620"/>
    </source>
</evidence>
<reference evidence="15" key="2">
    <citation type="submission" date="2016-09" db="EMBL/GenBank/DDBJ databases">
        <title>Complete Genome Sequence of Brevibacterium linens SMQ-1335.</title>
        <authorList>
            <person name="de Melo A.G."/>
            <person name="Labrie S.J."/>
            <person name="Dumaresq J."/>
            <person name="Roberts R.J."/>
            <person name="Tremblay D.M."/>
            <person name="Moineau S."/>
        </authorList>
    </citation>
    <scope>NUCLEOTIDE SEQUENCE [LARGE SCALE GENOMIC DNA]</scope>
    <source>
        <strain evidence="15">SMQ-1335</strain>
    </source>
</reference>
<evidence type="ECO:0000313" key="25">
    <source>
        <dbReference type="Proteomes" id="UP000297736"/>
    </source>
</evidence>
<evidence type="ECO:0000313" key="9">
    <source>
        <dbReference type="EMBL" id="PCC46907.1"/>
    </source>
</evidence>
<keyword evidence="2" id="KW-0560">Oxidoreductase</keyword>
<dbReference type="PANTHER" id="PTHR30466">
    <property type="entry name" value="FLAVIN REDUCTASE"/>
    <property type="match status" value="1"/>
</dbReference>
<evidence type="ECO:0000256" key="1">
    <source>
        <dbReference type="ARBA" id="ARBA00008898"/>
    </source>
</evidence>
<dbReference type="Proteomes" id="UP000218620">
    <property type="component" value="Unassembled WGS sequence"/>
</dbReference>
<dbReference type="AlphaFoldDB" id="A0A1D7W2C5"/>
<dbReference type="OrthoDB" id="9792858at2"/>
<dbReference type="Proteomes" id="UP000234300">
    <property type="component" value="Unassembled WGS sequence"/>
</dbReference>
<dbReference type="GO" id="GO:0042602">
    <property type="term" value="F:riboflavin reductase (NADPH) activity"/>
    <property type="evidence" value="ECO:0007669"/>
    <property type="project" value="TreeGrafter"/>
</dbReference>
<dbReference type="GeneID" id="60905821"/>
<dbReference type="EMBL" id="FXYZ01000003">
    <property type="protein sequence ID" value="SMX71321.1"/>
    <property type="molecule type" value="Genomic_DNA"/>
</dbReference>
<evidence type="ECO:0000313" key="21">
    <source>
        <dbReference type="Proteomes" id="UP000234327"/>
    </source>
</evidence>
<accession>A0A2A3X784</accession>
<organism evidence="4 15">
    <name type="scientific">Brevibacterium aurantiacum</name>
    <dbReference type="NCBI Taxonomy" id="273384"/>
    <lineage>
        <taxon>Bacteria</taxon>
        <taxon>Bacillati</taxon>
        <taxon>Actinomycetota</taxon>
        <taxon>Actinomycetes</taxon>
        <taxon>Micrococcales</taxon>
        <taxon>Brevibacteriaceae</taxon>
        <taxon>Brevibacterium</taxon>
    </lineage>
</organism>
<evidence type="ECO:0000313" key="4">
    <source>
        <dbReference type="EMBL" id="AOP53173.1"/>
    </source>
</evidence>
<evidence type="ECO:0000313" key="12">
    <source>
        <dbReference type="EMBL" id="SMX82476.1"/>
    </source>
</evidence>
<dbReference type="Proteomes" id="UP000094793">
    <property type="component" value="Chromosome"/>
</dbReference>
<evidence type="ECO:0000313" key="22">
    <source>
        <dbReference type="Proteomes" id="UP000234525"/>
    </source>
</evidence>
<sequence length="178" mass="18557">MTTIARAAAVSPDALRETFSHFPQAVALIGAEVDGTPLGLVASTVTAGVSLDPPLISVAVQTTSSTWPLLRAAPALGVSLLGAHQSLLVRQLASKDRASRFSGIDPVITTDGALTIPGSPAHLWTRLYNEVEAGDHTVALLEILDTNSLEGADVRADDPPNTDALVFHRSEFKGMTAP</sequence>
<dbReference type="EMBL" id="FXZI01000003">
    <property type="protein sequence ID" value="SMX82476.1"/>
    <property type="molecule type" value="Genomic_DNA"/>
</dbReference>
<evidence type="ECO:0000313" key="17">
    <source>
        <dbReference type="Proteomes" id="UP000218377"/>
    </source>
</evidence>
<dbReference type="EMBL" id="FXZB01000005">
    <property type="protein sequence ID" value="SMX69979.1"/>
    <property type="molecule type" value="Genomic_DNA"/>
</dbReference>
<reference evidence="4" key="1">
    <citation type="submission" date="2016-09" db="EMBL/GenBank/DDBJ databases">
        <title>Complete Genome Sequence of Brevibacterium aurantiacum SMQ-1335.</title>
        <authorList>
            <person name="de Melo A.G."/>
            <person name="Labrie S.J."/>
            <person name="Dumaresq J."/>
            <person name="Roberts R.J."/>
            <person name="Tremblay D.M."/>
            <person name="Moineau S."/>
        </authorList>
    </citation>
    <scope>NUCLEOTIDE SEQUENCE</scope>
    <source>
        <strain evidence="4">SMQ-1335</strain>
    </source>
</reference>
<protein>
    <submittedName>
        <fullName evidence="5 10">Flavin reductase</fullName>
    </submittedName>
    <submittedName>
        <fullName evidence="4">NADH-FMN oxidoreductase</fullName>
    </submittedName>
</protein>
<dbReference type="Proteomes" id="UP000283000">
    <property type="component" value="Chromosome"/>
</dbReference>
<dbReference type="eggNOG" id="COG1853">
    <property type="taxonomic scope" value="Bacteria"/>
</dbReference>
<feature type="domain" description="Flavin reductase like" evidence="3">
    <location>
        <begin position="19"/>
        <end position="174"/>
    </location>
</feature>
<dbReference type="Proteomes" id="UP000282731">
    <property type="component" value="Chromosome"/>
</dbReference>
<keyword evidence="22" id="KW-1185">Reference proteome</keyword>
<dbReference type="EMBL" id="CP017150">
    <property type="protein sequence ID" value="AOP53173.1"/>
    <property type="molecule type" value="Genomic_DNA"/>
</dbReference>
<dbReference type="EMBL" id="NRGQ01000003">
    <property type="protein sequence ID" value="PCC44447.1"/>
    <property type="molecule type" value="Genomic_DNA"/>
</dbReference>
<reference evidence="14 25" key="7">
    <citation type="submission" date="2018-10" db="EMBL/GenBank/DDBJ databases">
        <title>Brevibacterium genomes from Austrain hard cheese rinds.</title>
        <authorList>
            <person name="Anast J.M."/>
            <person name="Dzieciol M."/>
            <person name="Schultz D.L."/>
            <person name="Mann E."/>
            <person name="Wagner M."/>
            <person name="Schmitz-Esser S."/>
        </authorList>
    </citation>
    <scope>NUCLEOTIDE SEQUENCE [LARGE SCALE GENOMIC DNA]</scope>
    <source>
        <strain evidence="14 25">L261</strain>
    </source>
</reference>
<reference evidence="16 17" key="3">
    <citation type="journal article" date="2017" name="Elife">
        <title>Extensive horizontal gene transfer in cheese-associated bacteria.</title>
        <authorList>
            <person name="Bonham K.S."/>
            <person name="Wolfe B.E."/>
            <person name="Dutton R.J."/>
        </authorList>
    </citation>
    <scope>NUCLEOTIDE SEQUENCE [LARGE SCALE GENOMIC DNA]</scope>
    <source>
        <strain evidence="9 16">947_7</strain>
        <strain evidence="8 18">962_8</strain>
        <strain evidence="7 17">JB5</strain>
    </source>
</reference>
<dbReference type="Proteomes" id="UP000234327">
    <property type="component" value="Unassembled WGS sequence"/>
</dbReference>
<evidence type="ECO:0000313" key="13">
    <source>
        <dbReference type="EMBL" id="SMX84059.1"/>
    </source>
</evidence>
<comment type="similarity">
    <text evidence="1">Belongs to the non-flavoprotein flavin reductase family.</text>
</comment>
<dbReference type="Proteomes" id="UP000234525">
    <property type="component" value="Unassembled WGS sequence"/>
</dbReference>
<dbReference type="SUPFAM" id="SSF50475">
    <property type="entry name" value="FMN-binding split barrel"/>
    <property type="match status" value="1"/>
</dbReference>
<proteinExistence type="inferred from homology"/>
<evidence type="ECO:0000313" key="5">
    <source>
        <dbReference type="EMBL" id="AZT93084.1"/>
    </source>
</evidence>
<dbReference type="SMART" id="SM00903">
    <property type="entry name" value="Flavin_Reduct"/>
    <property type="match status" value="1"/>
</dbReference>
<evidence type="ECO:0000313" key="10">
    <source>
        <dbReference type="EMBL" id="SMX69979.1"/>
    </source>
</evidence>
<dbReference type="EMBL" id="CP025330">
    <property type="protein sequence ID" value="AZT93084.1"/>
    <property type="molecule type" value="Genomic_DNA"/>
</dbReference>
<dbReference type="InterPro" id="IPR012349">
    <property type="entry name" value="Split_barrel_FMN-bd"/>
</dbReference>
<reference evidence="20 21" key="4">
    <citation type="submission" date="2017-03" db="EMBL/GenBank/DDBJ databases">
        <authorList>
            <person name="Afonso C.L."/>
            <person name="Miller P.J."/>
            <person name="Scott M.A."/>
            <person name="Spackman E."/>
            <person name="Goraichik I."/>
            <person name="Dimitrov K.M."/>
            <person name="Suarez D.L."/>
            <person name="Swayne D.E."/>
        </authorList>
    </citation>
    <scope>NUCLEOTIDE SEQUENCE [LARGE SCALE GENOMIC DNA]</scope>
    <source>
        <strain evidence="11">6</strain>
        <strain evidence="21">6(3)</strain>
        <strain evidence="12">8</strain>
        <strain evidence="20">8(6)</strain>
        <strain evidence="10">ATCC 9175</strain>
        <strain evidence="13">CNRZ 920</strain>
    </source>
</reference>
<dbReference type="Pfam" id="PF01613">
    <property type="entry name" value="Flavin_Reduct"/>
    <property type="match status" value="1"/>
</dbReference>
<evidence type="ECO:0000313" key="20">
    <source>
        <dbReference type="Proteomes" id="UP000234300"/>
    </source>
</evidence>
<evidence type="ECO:0000313" key="19">
    <source>
        <dbReference type="Proteomes" id="UP000234289"/>
    </source>
</evidence>
<evidence type="ECO:0000313" key="11">
    <source>
        <dbReference type="EMBL" id="SMX71321.1"/>
    </source>
</evidence>
<evidence type="ECO:0000259" key="3">
    <source>
        <dbReference type="SMART" id="SM00903"/>
    </source>
</evidence>
<evidence type="ECO:0000313" key="24">
    <source>
        <dbReference type="Proteomes" id="UP000283000"/>
    </source>
</evidence>
<evidence type="ECO:0000313" key="14">
    <source>
        <dbReference type="EMBL" id="TGD39418.1"/>
    </source>
</evidence>
<dbReference type="EMBL" id="RHFF01000005">
    <property type="protein sequence ID" value="TGD39418.1"/>
    <property type="molecule type" value="Genomic_DNA"/>
</dbReference>
<dbReference type="PANTHER" id="PTHR30466:SF11">
    <property type="entry name" value="FLAVIN-DEPENDENT MONOOXYGENASE, REDUCTASE SUBUNIT HSAB"/>
    <property type="match status" value="1"/>
</dbReference>
<evidence type="ECO:0000313" key="8">
    <source>
        <dbReference type="EMBL" id="PCC44447.1"/>
    </source>
</evidence>
<dbReference type="Gene3D" id="2.30.110.10">
    <property type="entry name" value="Electron Transport, Fmn-binding Protein, Chain A"/>
    <property type="match status" value="1"/>
</dbReference>
<dbReference type="Proteomes" id="UP000297736">
    <property type="component" value="Unassembled WGS sequence"/>
</dbReference>
<dbReference type="EMBL" id="NRGP01000012">
    <property type="protein sequence ID" value="PCC46907.1"/>
    <property type="molecule type" value="Genomic_DNA"/>
</dbReference>
<dbReference type="Proteomes" id="UP000217564">
    <property type="component" value="Unassembled WGS sequence"/>
</dbReference>
<reference evidence="23 24" key="8">
    <citation type="submission" date="2019-01" db="EMBL/GenBank/DDBJ databases">
        <title>Comparative genomic analysis of Brevibacterium aurantiacum sheds light on its evolution and its adaptation to smear-ripened cheeses.</title>
        <authorList>
            <person name="Moineau S."/>
        </authorList>
    </citation>
    <scope>NUCLEOTIDE SEQUENCE [LARGE SCALE GENOMIC DNA]</scope>
    <source>
        <strain evidence="5 24">SMQ-1417</strain>
        <strain evidence="6 23">SMQ-1420</strain>
    </source>
</reference>
<dbReference type="Proteomes" id="UP000234289">
    <property type="component" value="Unassembled WGS sequence"/>
</dbReference>
<evidence type="ECO:0000313" key="16">
    <source>
        <dbReference type="Proteomes" id="UP000217564"/>
    </source>
</evidence>
<evidence type="ECO:0000256" key="2">
    <source>
        <dbReference type="ARBA" id="ARBA00023002"/>
    </source>
</evidence>
<accession>A0A1D7W2C5</accession>